<feature type="transmembrane region" description="Helical" evidence="2">
    <location>
        <begin position="352"/>
        <end position="369"/>
    </location>
</feature>
<dbReference type="InterPro" id="IPR019734">
    <property type="entry name" value="TPR_rpt"/>
</dbReference>
<dbReference type="SMART" id="SM00028">
    <property type="entry name" value="TPR"/>
    <property type="match status" value="4"/>
</dbReference>
<protein>
    <submittedName>
        <fullName evidence="3">Tetratricopeptide repeat protein</fullName>
    </submittedName>
</protein>
<keyword evidence="2" id="KW-0812">Transmembrane</keyword>
<keyword evidence="4" id="KW-1185">Reference proteome</keyword>
<comment type="caution">
    <text evidence="3">The sequence shown here is derived from an EMBL/GenBank/DDBJ whole genome shotgun (WGS) entry which is preliminary data.</text>
</comment>
<keyword evidence="2" id="KW-0472">Membrane</keyword>
<dbReference type="Gene3D" id="1.25.40.10">
    <property type="entry name" value="Tetratricopeptide repeat domain"/>
    <property type="match status" value="2"/>
</dbReference>
<dbReference type="Proteomes" id="UP000778951">
    <property type="component" value="Unassembled WGS sequence"/>
</dbReference>
<gene>
    <name evidence="3" type="ORF">HCT48_04825</name>
</gene>
<dbReference type="SUPFAM" id="SSF48452">
    <property type="entry name" value="TPR-like"/>
    <property type="match status" value="2"/>
</dbReference>
<dbReference type="PROSITE" id="PS50005">
    <property type="entry name" value="TPR"/>
    <property type="match status" value="1"/>
</dbReference>
<keyword evidence="1" id="KW-0802">TPR repeat</keyword>
<feature type="repeat" description="TPR" evidence="1">
    <location>
        <begin position="160"/>
        <end position="193"/>
    </location>
</feature>
<evidence type="ECO:0000313" key="4">
    <source>
        <dbReference type="Proteomes" id="UP000778951"/>
    </source>
</evidence>
<dbReference type="InterPro" id="IPR011990">
    <property type="entry name" value="TPR-like_helical_dom_sf"/>
</dbReference>
<evidence type="ECO:0000313" key="3">
    <source>
        <dbReference type="EMBL" id="NIZ69538.1"/>
    </source>
</evidence>
<dbReference type="EMBL" id="JAATLM010000001">
    <property type="protein sequence ID" value="NIZ69538.1"/>
    <property type="molecule type" value="Genomic_DNA"/>
</dbReference>
<accession>A0A968GGB5</accession>
<dbReference type="Pfam" id="PF13181">
    <property type="entry name" value="TPR_8"/>
    <property type="match status" value="2"/>
</dbReference>
<dbReference type="Pfam" id="PF13424">
    <property type="entry name" value="TPR_12"/>
    <property type="match status" value="1"/>
</dbReference>
<organism evidence="3 4">
    <name type="scientific">Entomospira culicis</name>
    <dbReference type="NCBI Taxonomy" id="2719989"/>
    <lineage>
        <taxon>Bacteria</taxon>
        <taxon>Pseudomonadati</taxon>
        <taxon>Spirochaetota</taxon>
        <taxon>Spirochaetia</taxon>
        <taxon>Spirochaetales</taxon>
        <taxon>Spirochaetaceae</taxon>
        <taxon>Entomospira</taxon>
    </lineage>
</organism>
<reference evidence="3" key="1">
    <citation type="submission" date="2020-03" db="EMBL/GenBank/DDBJ databases">
        <title>Spirochaetal bacteria isolated from arthropods constitute a novel genus Entomospira genus novum within the order Spirochaetales.</title>
        <authorList>
            <person name="Grana-Miraglia L."/>
            <person name="Sikutova S."/>
            <person name="Fingerle V."/>
            <person name="Sing A."/>
            <person name="Castillo-Ramirez S."/>
            <person name="Margos G."/>
            <person name="Rudolf I."/>
        </authorList>
    </citation>
    <scope>NUCLEOTIDE SEQUENCE</scope>
    <source>
        <strain evidence="3">BR149</strain>
    </source>
</reference>
<dbReference type="AlphaFoldDB" id="A0A968GGB5"/>
<dbReference type="RefSeq" id="WP_167695625.1">
    <property type="nucleotide sequence ID" value="NZ_JAATLL010000003.1"/>
</dbReference>
<evidence type="ECO:0000256" key="2">
    <source>
        <dbReference type="SAM" id="Phobius"/>
    </source>
</evidence>
<name>A0A968GGB5_9SPIO</name>
<evidence type="ECO:0000256" key="1">
    <source>
        <dbReference type="PROSITE-ProRule" id="PRU00339"/>
    </source>
</evidence>
<keyword evidence="2" id="KW-1133">Transmembrane helix</keyword>
<sequence length="534" mass="61809">MNGKNGWVIGLVMVLAPWIYGQSSLVLDLNGLSELQKVEAYVGQADRLDAQSEILFLVYATQRASEIFALLAESDFVNIDKRTLEGRLAYHWGRIYHFMGDETLAMEYLQRSIGLLSEDFLRRRSQLLLLNIQMEFARWSEALVSSERILSQDIRPLQRYNVFVQQAQIYRELERYPSAIESAQRALSLAQGDLSGEGFNALLELGFIAKAQGNIDQARDYWQRSYDIASRQANHRTMAQAFYFIAQLSMELERWDDAHYFAQRALLHLAGEDRIALFADIHYLLAQYYLAMEAFDLAFTSLSLMQQAQLRAEQQESISNRLALNLSLMRDNNEYAVSQINRKFVTQQRLNYVQLIVIVALIVAIFVLLRRVYDAQSQQRIADLAYRAINKRIRRTEGTLKVQIANMLSQDYSFGVVVVHVMNAKKILALPEGSLILEVALDNLREHLLTLKMPLESAPAIQIHTLDHLTFFYFEDQDGVNFVQDIATLPKNHQILWRKKNFTLELRYEKHFHHHGQAVKSEEIFAWLNRLHNE</sequence>
<proteinExistence type="predicted"/>